<feature type="compositionally biased region" description="Low complexity" evidence="1">
    <location>
        <begin position="25"/>
        <end position="37"/>
    </location>
</feature>
<protein>
    <submittedName>
        <fullName evidence="2">Uncharacterized protein</fullName>
    </submittedName>
</protein>
<sequence>MQVYMESVQQAGRHEAAGVAVVQQVAGSSSTTGDSSARAQREGGVHRPGSQRCTPFFVGRVLQARYGTARHNIPRRCCAAVALC</sequence>
<proteinExistence type="predicted"/>
<evidence type="ECO:0000313" key="3">
    <source>
        <dbReference type="Proteomes" id="UP000324222"/>
    </source>
</evidence>
<feature type="region of interest" description="Disordered" evidence="1">
    <location>
        <begin position="25"/>
        <end position="50"/>
    </location>
</feature>
<dbReference type="Proteomes" id="UP000324222">
    <property type="component" value="Unassembled WGS sequence"/>
</dbReference>
<accession>A0A5B7JUS4</accession>
<evidence type="ECO:0000313" key="2">
    <source>
        <dbReference type="EMBL" id="MPC96778.1"/>
    </source>
</evidence>
<organism evidence="2 3">
    <name type="scientific">Portunus trituberculatus</name>
    <name type="common">Swimming crab</name>
    <name type="synonym">Neptunus trituberculatus</name>
    <dbReference type="NCBI Taxonomy" id="210409"/>
    <lineage>
        <taxon>Eukaryota</taxon>
        <taxon>Metazoa</taxon>
        <taxon>Ecdysozoa</taxon>
        <taxon>Arthropoda</taxon>
        <taxon>Crustacea</taxon>
        <taxon>Multicrustacea</taxon>
        <taxon>Malacostraca</taxon>
        <taxon>Eumalacostraca</taxon>
        <taxon>Eucarida</taxon>
        <taxon>Decapoda</taxon>
        <taxon>Pleocyemata</taxon>
        <taxon>Brachyura</taxon>
        <taxon>Eubrachyura</taxon>
        <taxon>Portunoidea</taxon>
        <taxon>Portunidae</taxon>
        <taxon>Portuninae</taxon>
        <taxon>Portunus</taxon>
    </lineage>
</organism>
<dbReference type="EMBL" id="VSRR010107326">
    <property type="protein sequence ID" value="MPC96778.1"/>
    <property type="molecule type" value="Genomic_DNA"/>
</dbReference>
<comment type="caution">
    <text evidence="2">The sequence shown here is derived from an EMBL/GenBank/DDBJ whole genome shotgun (WGS) entry which is preliminary data.</text>
</comment>
<gene>
    <name evidence="2" type="ORF">E2C01_092057</name>
</gene>
<reference evidence="2 3" key="1">
    <citation type="submission" date="2019-05" db="EMBL/GenBank/DDBJ databases">
        <title>Another draft genome of Portunus trituberculatus and its Hox gene families provides insights of decapod evolution.</title>
        <authorList>
            <person name="Jeong J.-H."/>
            <person name="Song I."/>
            <person name="Kim S."/>
            <person name="Choi T."/>
            <person name="Kim D."/>
            <person name="Ryu S."/>
            <person name="Kim W."/>
        </authorList>
    </citation>
    <scope>NUCLEOTIDE SEQUENCE [LARGE SCALE GENOMIC DNA]</scope>
    <source>
        <tissue evidence="2">Muscle</tissue>
    </source>
</reference>
<evidence type="ECO:0000256" key="1">
    <source>
        <dbReference type="SAM" id="MobiDB-lite"/>
    </source>
</evidence>
<name>A0A5B7JUS4_PORTR</name>
<dbReference type="AlphaFoldDB" id="A0A5B7JUS4"/>
<keyword evidence="3" id="KW-1185">Reference proteome</keyword>